<evidence type="ECO:0008006" key="4">
    <source>
        <dbReference type="Google" id="ProtNLM"/>
    </source>
</evidence>
<sequence>MADEEETNKVADPIPSVLPTDEKEQSKEASTPLDRLIPSEKNAIVLATPMSWTPIQTQSGNVTTGGESSSKPRKSRTRKSLPQEWLANYDIITKPRNDGGRVDKFYHHKHNKEIKFRSMKEVERYETYGVRPSSRKKKQLHIENANENITISPKTHANEKEAFIDMIEKASEEERKRMVEGFLSDARQNLEHSFDNNPDAASTTIY</sequence>
<accession>A0ABU6R8J1</accession>
<name>A0ABU6R8J1_9FABA</name>
<feature type="compositionally biased region" description="Polar residues" evidence="1">
    <location>
        <begin position="50"/>
        <end position="67"/>
    </location>
</feature>
<keyword evidence="3" id="KW-1185">Reference proteome</keyword>
<comment type="caution">
    <text evidence="2">The sequence shown here is derived from an EMBL/GenBank/DDBJ whole genome shotgun (WGS) entry which is preliminary data.</text>
</comment>
<reference evidence="2 3" key="1">
    <citation type="journal article" date="2023" name="Plants (Basel)">
        <title>Bridging the Gap: Combining Genomics and Transcriptomics Approaches to Understand Stylosanthes scabra, an Orphan Legume from the Brazilian Caatinga.</title>
        <authorList>
            <person name="Ferreira-Neto J.R.C."/>
            <person name="da Silva M.D."/>
            <person name="Binneck E."/>
            <person name="de Melo N.F."/>
            <person name="da Silva R.H."/>
            <person name="de Melo A.L.T.M."/>
            <person name="Pandolfi V."/>
            <person name="Bustamante F.O."/>
            <person name="Brasileiro-Vidal A.C."/>
            <person name="Benko-Iseppon A.M."/>
        </authorList>
    </citation>
    <scope>NUCLEOTIDE SEQUENCE [LARGE SCALE GENOMIC DNA]</scope>
    <source>
        <tissue evidence="2">Leaves</tissue>
    </source>
</reference>
<protein>
    <recommendedName>
        <fullName evidence="4">MBD domain-containing protein</fullName>
    </recommendedName>
</protein>
<evidence type="ECO:0000256" key="1">
    <source>
        <dbReference type="SAM" id="MobiDB-lite"/>
    </source>
</evidence>
<feature type="region of interest" description="Disordered" evidence="1">
    <location>
        <begin position="187"/>
        <end position="206"/>
    </location>
</feature>
<organism evidence="2 3">
    <name type="scientific">Stylosanthes scabra</name>
    <dbReference type="NCBI Taxonomy" id="79078"/>
    <lineage>
        <taxon>Eukaryota</taxon>
        <taxon>Viridiplantae</taxon>
        <taxon>Streptophyta</taxon>
        <taxon>Embryophyta</taxon>
        <taxon>Tracheophyta</taxon>
        <taxon>Spermatophyta</taxon>
        <taxon>Magnoliopsida</taxon>
        <taxon>eudicotyledons</taxon>
        <taxon>Gunneridae</taxon>
        <taxon>Pentapetalae</taxon>
        <taxon>rosids</taxon>
        <taxon>fabids</taxon>
        <taxon>Fabales</taxon>
        <taxon>Fabaceae</taxon>
        <taxon>Papilionoideae</taxon>
        <taxon>50 kb inversion clade</taxon>
        <taxon>dalbergioids sensu lato</taxon>
        <taxon>Dalbergieae</taxon>
        <taxon>Pterocarpus clade</taxon>
        <taxon>Stylosanthes</taxon>
    </lineage>
</organism>
<dbReference type="EMBL" id="JASCZI010030265">
    <property type="protein sequence ID" value="MED6120194.1"/>
    <property type="molecule type" value="Genomic_DNA"/>
</dbReference>
<feature type="region of interest" description="Disordered" evidence="1">
    <location>
        <begin position="1"/>
        <end position="36"/>
    </location>
</feature>
<feature type="compositionally biased region" description="Polar residues" evidence="1">
    <location>
        <begin position="195"/>
        <end position="206"/>
    </location>
</feature>
<gene>
    <name evidence="2" type="ORF">PIB30_018786</name>
</gene>
<evidence type="ECO:0000313" key="2">
    <source>
        <dbReference type="EMBL" id="MED6120194.1"/>
    </source>
</evidence>
<evidence type="ECO:0000313" key="3">
    <source>
        <dbReference type="Proteomes" id="UP001341840"/>
    </source>
</evidence>
<dbReference type="Proteomes" id="UP001341840">
    <property type="component" value="Unassembled WGS sequence"/>
</dbReference>
<feature type="region of interest" description="Disordered" evidence="1">
    <location>
        <begin position="48"/>
        <end position="82"/>
    </location>
</feature>
<proteinExistence type="predicted"/>